<keyword evidence="8 9" id="KW-0472">Membrane</keyword>
<dbReference type="PROSITE" id="PS00855">
    <property type="entry name" value="SPASE_II"/>
    <property type="match status" value="1"/>
</dbReference>
<dbReference type="EC" id="3.4.23.36" evidence="9"/>
<comment type="function">
    <text evidence="9 10">This protein specifically catalyzes the removal of signal peptides from prolipoproteins.</text>
</comment>
<evidence type="ECO:0000313" key="12">
    <source>
        <dbReference type="EMBL" id="TCK98559.1"/>
    </source>
</evidence>
<comment type="caution">
    <text evidence="9">Lacks conserved residue(s) required for the propagation of feature annotation.</text>
</comment>
<dbReference type="GO" id="GO:0005886">
    <property type="term" value="C:plasma membrane"/>
    <property type="evidence" value="ECO:0007669"/>
    <property type="project" value="UniProtKB-SubCell"/>
</dbReference>
<evidence type="ECO:0000256" key="1">
    <source>
        <dbReference type="ARBA" id="ARBA00006139"/>
    </source>
</evidence>
<evidence type="ECO:0000256" key="6">
    <source>
        <dbReference type="ARBA" id="ARBA00022801"/>
    </source>
</evidence>
<sequence>MFYIILIMVLLLSDQWIKNRIEQRRKLHQKEEILRGNIIITKYYNKGAFLGLLKDKQKLLERINVIAIGVMIVYLIKLILGKGSTLSKLSLSLIIGGALSNVYDRIQRKYVIDYFSFKGLKKVVFNMGDMFIFLGSIMLLFYKNK</sequence>
<dbReference type="EMBL" id="SMGQ01000011">
    <property type="protein sequence ID" value="TCK98559.1"/>
    <property type="molecule type" value="Genomic_DNA"/>
</dbReference>
<comment type="subcellular location">
    <subcellularLocation>
        <location evidence="9">Cell membrane</location>
        <topology evidence="9">Multi-pass membrane protein</topology>
    </subcellularLocation>
</comment>
<gene>
    <name evidence="9" type="primary">lspA</name>
    <name evidence="12" type="ORF">EDC19_0989</name>
</gene>
<comment type="pathway">
    <text evidence="9">Protein modification; lipoprotein biosynthesis (signal peptide cleavage).</text>
</comment>
<dbReference type="PANTHER" id="PTHR33695:SF1">
    <property type="entry name" value="LIPOPROTEIN SIGNAL PEPTIDASE"/>
    <property type="match status" value="1"/>
</dbReference>
<dbReference type="InterPro" id="IPR001872">
    <property type="entry name" value="Peptidase_A8"/>
</dbReference>
<evidence type="ECO:0000256" key="9">
    <source>
        <dbReference type="HAMAP-Rule" id="MF_00161"/>
    </source>
</evidence>
<organism evidence="12 13">
    <name type="scientific">Natranaerovirga hydrolytica</name>
    <dbReference type="NCBI Taxonomy" id="680378"/>
    <lineage>
        <taxon>Bacteria</taxon>
        <taxon>Bacillati</taxon>
        <taxon>Bacillota</taxon>
        <taxon>Clostridia</taxon>
        <taxon>Lachnospirales</taxon>
        <taxon>Natranaerovirgaceae</taxon>
        <taxon>Natranaerovirga</taxon>
    </lineage>
</organism>
<keyword evidence="3 9" id="KW-0645">Protease</keyword>
<dbReference type="Proteomes" id="UP000294545">
    <property type="component" value="Unassembled WGS sequence"/>
</dbReference>
<evidence type="ECO:0000256" key="3">
    <source>
        <dbReference type="ARBA" id="ARBA00022670"/>
    </source>
</evidence>
<keyword evidence="4 9" id="KW-0812">Transmembrane</keyword>
<dbReference type="AlphaFoldDB" id="A0A4R1N6A9"/>
<evidence type="ECO:0000256" key="11">
    <source>
        <dbReference type="RuleBase" id="RU004181"/>
    </source>
</evidence>
<reference evidence="12 13" key="1">
    <citation type="submission" date="2019-03" db="EMBL/GenBank/DDBJ databases">
        <title>Genomic Encyclopedia of Type Strains, Phase IV (KMG-IV): sequencing the most valuable type-strain genomes for metagenomic binning, comparative biology and taxonomic classification.</title>
        <authorList>
            <person name="Goeker M."/>
        </authorList>
    </citation>
    <scope>NUCLEOTIDE SEQUENCE [LARGE SCALE GENOMIC DNA]</scope>
    <source>
        <strain evidence="12 13">DSM 24176</strain>
    </source>
</reference>
<evidence type="ECO:0000256" key="7">
    <source>
        <dbReference type="ARBA" id="ARBA00022989"/>
    </source>
</evidence>
<dbReference type="Pfam" id="PF01252">
    <property type="entry name" value="Peptidase_A8"/>
    <property type="match status" value="1"/>
</dbReference>
<name>A0A4R1N6A9_9FIRM</name>
<proteinExistence type="inferred from homology"/>
<keyword evidence="5 9" id="KW-0064">Aspartyl protease</keyword>
<dbReference type="PRINTS" id="PR00781">
    <property type="entry name" value="LIPOSIGPTASE"/>
</dbReference>
<feature type="transmembrane region" description="Helical" evidence="9">
    <location>
        <begin position="63"/>
        <end position="80"/>
    </location>
</feature>
<evidence type="ECO:0000256" key="2">
    <source>
        <dbReference type="ARBA" id="ARBA00022475"/>
    </source>
</evidence>
<protein>
    <recommendedName>
        <fullName evidence="9">Lipoprotein signal peptidase</fullName>
        <ecNumber evidence="9">3.4.23.36</ecNumber>
    </recommendedName>
    <alternativeName>
        <fullName evidence="9">Prolipoprotein signal peptidase</fullName>
    </alternativeName>
    <alternativeName>
        <fullName evidence="9">Signal peptidase II</fullName>
        <shortName evidence="9">SPase II</shortName>
    </alternativeName>
</protein>
<dbReference type="GO" id="GO:0006508">
    <property type="term" value="P:proteolysis"/>
    <property type="evidence" value="ECO:0007669"/>
    <property type="project" value="UniProtKB-KW"/>
</dbReference>
<evidence type="ECO:0000256" key="4">
    <source>
        <dbReference type="ARBA" id="ARBA00022692"/>
    </source>
</evidence>
<dbReference type="HAMAP" id="MF_00161">
    <property type="entry name" value="LspA"/>
    <property type="match status" value="1"/>
</dbReference>
<feature type="active site" evidence="9">
    <location>
        <position position="129"/>
    </location>
</feature>
<feature type="transmembrane region" description="Helical" evidence="9">
    <location>
        <begin position="123"/>
        <end position="142"/>
    </location>
</feature>
<comment type="caution">
    <text evidence="12">The sequence shown here is derived from an EMBL/GenBank/DDBJ whole genome shotgun (WGS) entry which is preliminary data.</text>
</comment>
<evidence type="ECO:0000256" key="5">
    <source>
        <dbReference type="ARBA" id="ARBA00022750"/>
    </source>
</evidence>
<accession>A0A4R1N6A9</accession>
<evidence type="ECO:0000256" key="8">
    <source>
        <dbReference type="ARBA" id="ARBA00023136"/>
    </source>
</evidence>
<comment type="catalytic activity">
    <reaction evidence="9 10">
        <text>Release of signal peptides from bacterial membrane prolipoproteins. Hydrolyzes -Xaa-Yaa-Zaa-|-(S,diacylglyceryl)Cys-, in which Xaa is hydrophobic (preferably Leu), and Yaa (Ala or Ser) and Zaa (Gly or Ala) have small, neutral side chains.</text>
        <dbReference type="EC" id="3.4.23.36"/>
    </reaction>
</comment>
<dbReference type="GO" id="GO:0004190">
    <property type="term" value="F:aspartic-type endopeptidase activity"/>
    <property type="evidence" value="ECO:0007669"/>
    <property type="project" value="UniProtKB-UniRule"/>
</dbReference>
<keyword evidence="2 9" id="KW-1003">Cell membrane</keyword>
<dbReference type="NCBIfam" id="TIGR00077">
    <property type="entry name" value="lspA"/>
    <property type="match status" value="1"/>
</dbReference>
<evidence type="ECO:0000256" key="10">
    <source>
        <dbReference type="RuleBase" id="RU000594"/>
    </source>
</evidence>
<keyword evidence="13" id="KW-1185">Reference proteome</keyword>
<comment type="similarity">
    <text evidence="1 9 11">Belongs to the peptidase A8 family.</text>
</comment>
<feature type="active site" evidence="9">
    <location>
        <position position="113"/>
    </location>
</feature>
<keyword evidence="6 9" id="KW-0378">Hydrolase</keyword>
<dbReference type="RefSeq" id="WP_165868509.1">
    <property type="nucleotide sequence ID" value="NZ_SMGQ01000011.1"/>
</dbReference>
<evidence type="ECO:0000313" key="13">
    <source>
        <dbReference type="Proteomes" id="UP000294545"/>
    </source>
</evidence>
<keyword evidence="7 9" id="KW-1133">Transmembrane helix</keyword>
<dbReference type="PANTHER" id="PTHR33695">
    <property type="entry name" value="LIPOPROTEIN SIGNAL PEPTIDASE"/>
    <property type="match status" value="1"/>
</dbReference>